<reference evidence="2 3" key="1">
    <citation type="submission" date="2014-06" db="EMBL/GenBank/DDBJ databases">
        <title>Evolutionary Origins and Diversification of the Mycorrhizal Mutualists.</title>
        <authorList>
            <consortium name="DOE Joint Genome Institute"/>
            <consortium name="Mycorrhizal Genomics Consortium"/>
            <person name="Kohler A."/>
            <person name="Kuo A."/>
            <person name="Nagy L.G."/>
            <person name="Floudas D."/>
            <person name="Copeland A."/>
            <person name="Barry K.W."/>
            <person name="Cichocki N."/>
            <person name="Veneault-Fourrey C."/>
            <person name="LaButti K."/>
            <person name="Lindquist E.A."/>
            <person name="Lipzen A."/>
            <person name="Lundell T."/>
            <person name="Morin E."/>
            <person name="Murat C."/>
            <person name="Riley R."/>
            <person name="Ohm R."/>
            <person name="Sun H."/>
            <person name="Tunlid A."/>
            <person name="Henrissat B."/>
            <person name="Grigoriev I.V."/>
            <person name="Hibbett D.S."/>
            <person name="Martin F."/>
        </authorList>
    </citation>
    <scope>NUCLEOTIDE SEQUENCE [LARGE SCALE GENOMIC DNA]</scope>
    <source>
        <strain evidence="2 3">SS14</strain>
    </source>
</reference>
<evidence type="ECO:0000313" key="3">
    <source>
        <dbReference type="Proteomes" id="UP000054279"/>
    </source>
</evidence>
<feature type="compositionally biased region" description="Basic and acidic residues" evidence="1">
    <location>
        <begin position="23"/>
        <end position="33"/>
    </location>
</feature>
<dbReference type="HOGENOM" id="CLU_1372978_0_0_1"/>
<dbReference type="AlphaFoldDB" id="A0A0C9UCW8"/>
<evidence type="ECO:0000313" key="2">
    <source>
        <dbReference type="EMBL" id="KIJ26972.1"/>
    </source>
</evidence>
<proteinExistence type="predicted"/>
<evidence type="ECO:0000256" key="1">
    <source>
        <dbReference type="SAM" id="MobiDB-lite"/>
    </source>
</evidence>
<sequence length="199" mass="22513">MEANDDEEHSDDGSGTLGGPSQDNRKRSSREEPRVDVSLLRMMVLARAVSSREQVRVNKFQFLILDSAYMNAECTFQGPAQRRGPPKGYLNVMETRLHEAEALLGAIISIPKASLLISALCKDPLADKIITRDGRVQNRTPLPAEEDVDGQIRSVYGWRQRTWCIPEKAARLCSRVRLIRGKITFPDSWNKMIHCRRPP</sequence>
<name>A0A0C9UCW8_SPHS4</name>
<dbReference type="OrthoDB" id="2123952at2759"/>
<feature type="region of interest" description="Disordered" evidence="1">
    <location>
        <begin position="1"/>
        <end position="33"/>
    </location>
</feature>
<keyword evidence="3" id="KW-1185">Reference proteome</keyword>
<protein>
    <submittedName>
        <fullName evidence="2">Uncharacterized protein</fullName>
    </submittedName>
</protein>
<organism evidence="2 3">
    <name type="scientific">Sphaerobolus stellatus (strain SS14)</name>
    <dbReference type="NCBI Taxonomy" id="990650"/>
    <lineage>
        <taxon>Eukaryota</taxon>
        <taxon>Fungi</taxon>
        <taxon>Dikarya</taxon>
        <taxon>Basidiomycota</taxon>
        <taxon>Agaricomycotina</taxon>
        <taxon>Agaricomycetes</taxon>
        <taxon>Phallomycetidae</taxon>
        <taxon>Geastrales</taxon>
        <taxon>Sphaerobolaceae</taxon>
        <taxon>Sphaerobolus</taxon>
    </lineage>
</organism>
<accession>A0A0C9UCW8</accession>
<feature type="compositionally biased region" description="Acidic residues" evidence="1">
    <location>
        <begin position="1"/>
        <end position="10"/>
    </location>
</feature>
<gene>
    <name evidence="2" type="ORF">M422DRAFT_271859</name>
</gene>
<dbReference type="Proteomes" id="UP000054279">
    <property type="component" value="Unassembled WGS sequence"/>
</dbReference>
<dbReference type="EMBL" id="KN837350">
    <property type="protein sequence ID" value="KIJ26972.1"/>
    <property type="molecule type" value="Genomic_DNA"/>
</dbReference>